<evidence type="ECO:0000313" key="1">
    <source>
        <dbReference type="EMBL" id="MFC4127386.1"/>
    </source>
</evidence>
<evidence type="ECO:0008006" key="3">
    <source>
        <dbReference type="Google" id="ProtNLM"/>
    </source>
</evidence>
<dbReference type="RefSeq" id="WP_378552734.1">
    <property type="nucleotide sequence ID" value="NZ_JBHSBA010000014.1"/>
</dbReference>
<dbReference type="Proteomes" id="UP001595767">
    <property type="component" value="Unassembled WGS sequence"/>
</dbReference>
<protein>
    <recommendedName>
        <fullName evidence="3">Major tail protein</fullName>
    </recommendedName>
</protein>
<organism evidence="1 2">
    <name type="scientific">Nocardia rhizosphaerae</name>
    <dbReference type="NCBI Taxonomy" id="1691571"/>
    <lineage>
        <taxon>Bacteria</taxon>
        <taxon>Bacillati</taxon>
        <taxon>Actinomycetota</taxon>
        <taxon>Actinomycetes</taxon>
        <taxon>Mycobacteriales</taxon>
        <taxon>Nocardiaceae</taxon>
        <taxon>Nocardia</taxon>
    </lineage>
</organism>
<proteinExistence type="predicted"/>
<accession>A0ABV8LA44</accession>
<reference evidence="2" key="1">
    <citation type="journal article" date="2019" name="Int. J. Syst. Evol. Microbiol.">
        <title>The Global Catalogue of Microorganisms (GCM) 10K type strain sequencing project: providing services to taxonomists for standard genome sequencing and annotation.</title>
        <authorList>
            <consortium name="The Broad Institute Genomics Platform"/>
            <consortium name="The Broad Institute Genome Sequencing Center for Infectious Disease"/>
            <person name="Wu L."/>
            <person name="Ma J."/>
        </authorList>
    </citation>
    <scope>NUCLEOTIDE SEQUENCE [LARGE SCALE GENOMIC DNA]</scope>
    <source>
        <strain evidence="2">CGMCC 4.7204</strain>
    </source>
</reference>
<comment type="caution">
    <text evidence="1">The sequence shown here is derived from an EMBL/GenBank/DDBJ whole genome shotgun (WGS) entry which is preliminary data.</text>
</comment>
<name>A0ABV8LA44_9NOCA</name>
<dbReference type="EMBL" id="JBHSBA010000014">
    <property type="protein sequence ID" value="MFC4127386.1"/>
    <property type="molecule type" value="Genomic_DNA"/>
</dbReference>
<gene>
    <name evidence="1" type="ORF">ACFOW8_20870</name>
</gene>
<keyword evidence="2" id="KW-1185">Reference proteome</keyword>
<sequence>MANSYKMGPGTLTIGPVGTEMDFSCQITNGVLEPDFDSDDDLYTLCGDTLPGEQKTTWKLSGTAIQDLAAAGIVKWTWDNAGTEQPFTFTPSTSVGSSFTGTVVVRPLSVGGDVKTRPTSDFEFPVVGDPTMTTTP</sequence>
<evidence type="ECO:0000313" key="2">
    <source>
        <dbReference type="Proteomes" id="UP001595767"/>
    </source>
</evidence>